<dbReference type="EMBL" id="JAHCVI010000004">
    <property type="protein sequence ID" value="KAG7286439.1"/>
    <property type="molecule type" value="Genomic_DNA"/>
</dbReference>
<evidence type="ECO:0000313" key="2">
    <source>
        <dbReference type="EMBL" id="KAG7286439.1"/>
    </source>
</evidence>
<feature type="region of interest" description="Disordered" evidence="1">
    <location>
        <begin position="526"/>
        <end position="571"/>
    </location>
</feature>
<gene>
    <name evidence="2" type="ORF">NEMBOFW57_008749</name>
</gene>
<feature type="compositionally biased region" description="Polar residues" evidence="1">
    <location>
        <begin position="539"/>
        <end position="571"/>
    </location>
</feature>
<keyword evidence="3" id="KW-1185">Reference proteome</keyword>
<accession>A0AAD4ERZ3</accession>
<evidence type="ECO:0000256" key="1">
    <source>
        <dbReference type="SAM" id="MobiDB-lite"/>
    </source>
</evidence>
<reference evidence="2" key="1">
    <citation type="submission" date="2023-02" db="EMBL/GenBank/DDBJ databases">
        <authorList>
            <person name="Palmer J.M."/>
        </authorList>
    </citation>
    <scope>NUCLEOTIDE SEQUENCE</scope>
    <source>
        <strain evidence="2">FW57</strain>
    </source>
</reference>
<name>A0AAD4ERZ3_9PEZI</name>
<organism evidence="2 3">
    <name type="scientific">Staphylotrichum longicolle</name>
    <dbReference type="NCBI Taxonomy" id="669026"/>
    <lineage>
        <taxon>Eukaryota</taxon>
        <taxon>Fungi</taxon>
        <taxon>Dikarya</taxon>
        <taxon>Ascomycota</taxon>
        <taxon>Pezizomycotina</taxon>
        <taxon>Sordariomycetes</taxon>
        <taxon>Sordariomycetidae</taxon>
        <taxon>Sordariales</taxon>
        <taxon>Chaetomiaceae</taxon>
        <taxon>Staphylotrichum</taxon>
    </lineage>
</organism>
<comment type="caution">
    <text evidence="2">The sequence shown here is derived from an EMBL/GenBank/DDBJ whole genome shotgun (WGS) entry which is preliminary data.</text>
</comment>
<feature type="compositionally biased region" description="Low complexity" evidence="1">
    <location>
        <begin position="92"/>
        <end position="103"/>
    </location>
</feature>
<protein>
    <submittedName>
        <fullName evidence="2">Uncharacterized protein</fullName>
    </submittedName>
</protein>
<feature type="compositionally biased region" description="Pro residues" evidence="1">
    <location>
        <begin position="527"/>
        <end position="538"/>
    </location>
</feature>
<evidence type="ECO:0000313" key="3">
    <source>
        <dbReference type="Proteomes" id="UP001197093"/>
    </source>
</evidence>
<proteinExistence type="predicted"/>
<sequence>MAPVNGVAGKPAKPGTRLPSRPIVPVLPLNYPQRPAKQPPSAPAVISSSANGQNAARPAQEKVEPQGPREPQELPNGHSSGRGPILANKLDAATPSAAPVQAADKTERTGPGPAPDEAEKATPTVSSNLPDRRIVSPTRHRPPGLPYPAPEVMGASGPAPEGPIPAPHPGMMNRPAFHQPHPSNGSFIYAGFDDSNASSPAPRVGGGFRPPPPGLHPYPQSAVDGYGRPLLVSPAADNFSPSLVNHHGPPTPHSFHGSQSSAPAEEGAFTPYAALNGHAGHPAAPGGQTLMPPPGMNAPMNGNVHPAPSSVSTYQSLRDQDEALSFLRHGISDTTFNDCILEVRFPDSPEFQDHPGYRQLHHVLRTHGHRFVFSRSPMLAGAMKAQGTMPGGVIFLDANDEYMRSDVFWYSLRTLYGWSLADGILPTELPLRDVRDDLKSTLSYVATARFLQLPWVHSVAVHRASRLIFWNTLEVAVKFVSQVTAMSPRNDGFGVAELLEQVLSFIVHNFPADFILDTNATDYGFPRLPPTSPSPRNPNAPTIANGTSSGLHSRQPSKSQAQMPRNPRVSSNLRLSQIKFGDISPSKSGQTQRALTPNDTLLSRILLNLPFELLKQILEHPHLAKLSGELNPTARQSMITDIIGERESRRLRALEKADPQLRVYQERVENATGPLVVGHMDDFWTNNMGFKEEVFPGDLPYLVHTWSQSTPSSVSA</sequence>
<dbReference type="Proteomes" id="UP001197093">
    <property type="component" value="Unassembled WGS sequence"/>
</dbReference>
<dbReference type="AlphaFoldDB" id="A0AAD4ERZ3"/>
<feature type="region of interest" description="Disordered" evidence="1">
    <location>
        <begin position="1"/>
        <end position="156"/>
    </location>
</feature>
<feature type="region of interest" description="Disordered" evidence="1">
    <location>
        <begin position="241"/>
        <end position="263"/>
    </location>
</feature>